<evidence type="ECO:0008006" key="2">
    <source>
        <dbReference type="Google" id="ProtNLM"/>
    </source>
</evidence>
<accession>A0A5J4PY97</accession>
<reference evidence="1" key="1">
    <citation type="submission" date="2019-03" db="EMBL/GenBank/DDBJ databases">
        <title>Single cell metagenomics reveals metabolic interactions within the superorganism composed of flagellate Streblomastix strix and complex community of Bacteroidetes bacteria on its surface.</title>
        <authorList>
            <person name="Treitli S.C."/>
            <person name="Kolisko M."/>
            <person name="Husnik F."/>
            <person name="Keeling P."/>
            <person name="Hampl V."/>
        </authorList>
    </citation>
    <scope>NUCLEOTIDE SEQUENCE</scope>
    <source>
        <strain evidence="1">STM</strain>
    </source>
</reference>
<proteinExistence type="predicted"/>
<organism evidence="1">
    <name type="scientific">termite gut metagenome</name>
    <dbReference type="NCBI Taxonomy" id="433724"/>
    <lineage>
        <taxon>unclassified sequences</taxon>
        <taxon>metagenomes</taxon>
        <taxon>organismal metagenomes</taxon>
    </lineage>
</organism>
<protein>
    <recommendedName>
        <fullName evidence="2">ATPase AAA-type core domain-containing protein</fullName>
    </recommendedName>
</protein>
<sequence>MYYHPEWQRTYIHDLLDYMRKINPKDIKNIKGINVIFVTHSPFILSDIPNSNIVRLEKGKVKKYNEGEKTFGANIHDLLASEFFMKKGFMGEFAKQKITLCH</sequence>
<dbReference type="AlphaFoldDB" id="A0A5J4PY97"/>
<comment type="caution">
    <text evidence="1">The sequence shown here is derived from an EMBL/GenBank/DDBJ whole genome shotgun (WGS) entry which is preliminary data.</text>
</comment>
<dbReference type="EMBL" id="SNRY01005802">
    <property type="protein sequence ID" value="KAA6314072.1"/>
    <property type="molecule type" value="Genomic_DNA"/>
</dbReference>
<name>A0A5J4PY97_9ZZZZ</name>
<gene>
    <name evidence="1" type="ORF">EZS27_035257</name>
</gene>
<evidence type="ECO:0000313" key="1">
    <source>
        <dbReference type="EMBL" id="KAA6314072.1"/>
    </source>
</evidence>